<name>A0ABS5A7E0_9PSEU</name>
<dbReference type="InterPro" id="IPR035992">
    <property type="entry name" value="Ricin_B-like_lectins"/>
</dbReference>
<protein>
    <recommendedName>
        <fullName evidence="1">Ricin B lectin domain-containing protein</fullName>
    </recommendedName>
</protein>
<dbReference type="RefSeq" id="WP_209706485.1">
    <property type="nucleotide sequence ID" value="NZ_JAGIOO010000001.1"/>
</dbReference>
<reference evidence="2 3" key="1">
    <citation type="submission" date="2021-03" db="EMBL/GenBank/DDBJ databases">
        <title>Sequencing the genomes of 1000 actinobacteria strains.</title>
        <authorList>
            <person name="Klenk H.-P."/>
        </authorList>
    </citation>
    <scope>NUCLEOTIDE SEQUENCE [LARGE SCALE GENOMIC DNA]</scope>
    <source>
        <strain evidence="2 3">DSM 44580</strain>
    </source>
</reference>
<dbReference type="PROSITE" id="PS50231">
    <property type="entry name" value="RICIN_B_LECTIN"/>
    <property type="match status" value="1"/>
</dbReference>
<dbReference type="EMBL" id="JAGIOO010000001">
    <property type="protein sequence ID" value="MBP2472516.1"/>
    <property type="molecule type" value="Genomic_DNA"/>
</dbReference>
<dbReference type="SUPFAM" id="SSF50370">
    <property type="entry name" value="Ricin B-like lectins"/>
    <property type="match status" value="1"/>
</dbReference>
<evidence type="ECO:0000313" key="3">
    <source>
        <dbReference type="Proteomes" id="UP001519363"/>
    </source>
</evidence>
<dbReference type="CDD" id="cd00161">
    <property type="entry name" value="beta-trefoil_Ricin-like"/>
    <property type="match status" value="1"/>
</dbReference>
<dbReference type="Pfam" id="PF00652">
    <property type="entry name" value="Ricin_B_lectin"/>
    <property type="match status" value="1"/>
</dbReference>
<sequence>MHTTLLTLTTALGLLAPELHNGPIHDGAGLCLHAAGTTPGDPVFTRPCDGSVNQWWKEKPDPAFPTLRSSLNGSCLDLQVESWGEHAVLRSCQAVPGMRFTLNPDGTIRSGENGFCLTVKRRQPFEMPFRAPCDGGALQRWQW</sequence>
<gene>
    <name evidence="2" type="ORF">JOF53_001388</name>
</gene>
<evidence type="ECO:0000313" key="2">
    <source>
        <dbReference type="EMBL" id="MBP2472516.1"/>
    </source>
</evidence>
<dbReference type="Gene3D" id="2.80.10.50">
    <property type="match status" value="1"/>
</dbReference>
<dbReference type="Proteomes" id="UP001519363">
    <property type="component" value="Unassembled WGS sequence"/>
</dbReference>
<comment type="caution">
    <text evidence="2">The sequence shown here is derived from an EMBL/GenBank/DDBJ whole genome shotgun (WGS) entry which is preliminary data.</text>
</comment>
<evidence type="ECO:0000259" key="1">
    <source>
        <dbReference type="Pfam" id="PF00652"/>
    </source>
</evidence>
<organism evidence="2 3">
    <name type="scientific">Crossiella equi</name>
    <dbReference type="NCBI Taxonomy" id="130796"/>
    <lineage>
        <taxon>Bacteria</taxon>
        <taxon>Bacillati</taxon>
        <taxon>Actinomycetota</taxon>
        <taxon>Actinomycetes</taxon>
        <taxon>Pseudonocardiales</taxon>
        <taxon>Pseudonocardiaceae</taxon>
        <taxon>Crossiella</taxon>
    </lineage>
</organism>
<accession>A0ABS5A7E0</accession>
<keyword evidence="3" id="KW-1185">Reference proteome</keyword>
<feature type="domain" description="Ricin B lectin" evidence="1">
    <location>
        <begin position="22"/>
        <end position="141"/>
    </location>
</feature>
<proteinExistence type="predicted"/>
<dbReference type="InterPro" id="IPR000772">
    <property type="entry name" value="Ricin_B_lectin"/>
</dbReference>